<proteinExistence type="predicted"/>
<keyword evidence="2" id="KW-1133">Transmembrane helix</keyword>
<keyword evidence="4" id="KW-1185">Reference proteome</keyword>
<gene>
    <name evidence="3" type="ORF">WJX81_008628</name>
</gene>
<comment type="caution">
    <text evidence="3">The sequence shown here is derived from an EMBL/GenBank/DDBJ whole genome shotgun (WGS) entry which is preliminary data.</text>
</comment>
<dbReference type="AlphaFoldDB" id="A0AAW1RQS4"/>
<evidence type="ECO:0000313" key="3">
    <source>
        <dbReference type="EMBL" id="KAK9836204.1"/>
    </source>
</evidence>
<feature type="region of interest" description="Disordered" evidence="1">
    <location>
        <begin position="1"/>
        <end position="27"/>
    </location>
</feature>
<organism evidence="3 4">
    <name type="scientific">Elliptochloris bilobata</name>
    <dbReference type="NCBI Taxonomy" id="381761"/>
    <lineage>
        <taxon>Eukaryota</taxon>
        <taxon>Viridiplantae</taxon>
        <taxon>Chlorophyta</taxon>
        <taxon>core chlorophytes</taxon>
        <taxon>Trebouxiophyceae</taxon>
        <taxon>Trebouxiophyceae incertae sedis</taxon>
        <taxon>Elliptochloris clade</taxon>
        <taxon>Elliptochloris</taxon>
    </lineage>
</organism>
<reference evidence="3 4" key="1">
    <citation type="journal article" date="2024" name="Nat. Commun.">
        <title>Phylogenomics reveals the evolutionary origins of lichenization in chlorophyte algae.</title>
        <authorList>
            <person name="Puginier C."/>
            <person name="Libourel C."/>
            <person name="Otte J."/>
            <person name="Skaloud P."/>
            <person name="Haon M."/>
            <person name="Grisel S."/>
            <person name="Petersen M."/>
            <person name="Berrin J.G."/>
            <person name="Delaux P.M."/>
            <person name="Dal Grande F."/>
            <person name="Keller J."/>
        </authorList>
    </citation>
    <scope>NUCLEOTIDE SEQUENCE [LARGE SCALE GENOMIC DNA]</scope>
    <source>
        <strain evidence="3 4">SAG 245.80</strain>
    </source>
</reference>
<dbReference type="Proteomes" id="UP001445335">
    <property type="component" value="Unassembled WGS sequence"/>
</dbReference>
<evidence type="ECO:0000313" key="4">
    <source>
        <dbReference type="Proteomes" id="UP001445335"/>
    </source>
</evidence>
<sequence>MEKQDHDLQDALGSSDAKSGGCWPGEQWQRRAPMGEEACPDWRWIPEACLGSARSISQTVFSACKDFMISSGYTPEKLRACGLLGPKSRATQEFGNPATRLQMDTHAKSANPLPPQDSALTCWQFWGGCLLAGPLLYELVVVAATAQLAAALVSRETRFPAWLRQPVVALALAALAALQVALFAGCFVHALGSRKQRWGLDRSSGAEHLLFDKQLAPLAWPFGSRGGRLQMGHRLFGSSRRH</sequence>
<accession>A0AAW1RQS4</accession>
<evidence type="ECO:0000256" key="2">
    <source>
        <dbReference type="SAM" id="Phobius"/>
    </source>
</evidence>
<protein>
    <submittedName>
        <fullName evidence="3">Uncharacterized protein</fullName>
    </submittedName>
</protein>
<feature type="transmembrane region" description="Helical" evidence="2">
    <location>
        <begin position="135"/>
        <end position="155"/>
    </location>
</feature>
<evidence type="ECO:0000256" key="1">
    <source>
        <dbReference type="SAM" id="MobiDB-lite"/>
    </source>
</evidence>
<dbReference type="EMBL" id="JALJOU010000026">
    <property type="protein sequence ID" value="KAK9836204.1"/>
    <property type="molecule type" value="Genomic_DNA"/>
</dbReference>
<keyword evidence="2" id="KW-0472">Membrane</keyword>
<name>A0AAW1RQS4_9CHLO</name>
<feature type="transmembrane region" description="Helical" evidence="2">
    <location>
        <begin position="167"/>
        <end position="192"/>
    </location>
</feature>
<keyword evidence="2" id="KW-0812">Transmembrane</keyword>